<reference evidence="1" key="1">
    <citation type="submission" date="2014-11" db="EMBL/GenBank/DDBJ databases">
        <authorList>
            <person name="Amaro Gonzalez C."/>
        </authorList>
    </citation>
    <scope>NUCLEOTIDE SEQUENCE</scope>
</reference>
<accession>A0A0E9V566</accession>
<dbReference type="EMBL" id="GBXM01035348">
    <property type="protein sequence ID" value="JAH73229.1"/>
    <property type="molecule type" value="Transcribed_RNA"/>
</dbReference>
<evidence type="ECO:0000313" key="1">
    <source>
        <dbReference type="EMBL" id="JAH73229.1"/>
    </source>
</evidence>
<reference evidence="1" key="2">
    <citation type="journal article" date="2015" name="Fish Shellfish Immunol.">
        <title>Early steps in the European eel (Anguilla anguilla)-Vibrio vulnificus interaction in the gills: Role of the RtxA13 toxin.</title>
        <authorList>
            <person name="Callol A."/>
            <person name="Pajuelo D."/>
            <person name="Ebbesson L."/>
            <person name="Teles M."/>
            <person name="MacKenzie S."/>
            <person name="Amaro C."/>
        </authorList>
    </citation>
    <scope>NUCLEOTIDE SEQUENCE</scope>
</reference>
<dbReference type="AlphaFoldDB" id="A0A0E9V566"/>
<protein>
    <submittedName>
        <fullName evidence="1">Uncharacterized protein</fullName>
    </submittedName>
</protein>
<sequence>MMTCWLYNDRNGAFESLRSKARKTLQVTLVRDGTATISTQR</sequence>
<name>A0A0E9V566_ANGAN</name>
<organism evidence="1">
    <name type="scientific">Anguilla anguilla</name>
    <name type="common">European freshwater eel</name>
    <name type="synonym">Muraena anguilla</name>
    <dbReference type="NCBI Taxonomy" id="7936"/>
    <lineage>
        <taxon>Eukaryota</taxon>
        <taxon>Metazoa</taxon>
        <taxon>Chordata</taxon>
        <taxon>Craniata</taxon>
        <taxon>Vertebrata</taxon>
        <taxon>Euteleostomi</taxon>
        <taxon>Actinopterygii</taxon>
        <taxon>Neopterygii</taxon>
        <taxon>Teleostei</taxon>
        <taxon>Anguilliformes</taxon>
        <taxon>Anguillidae</taxon>
        <taxon>Anguilla</taxon>
    </lineage>
</organism>
<proteinExistence type="predicted"/>